<dbReference type="EMBL" id="KZ679138">
    <property type="protein sequence ID" value="PTB73332.1"/>
    <property type="molecule type" value="Genomic_DNA"/>
</dbReference>
<evidence type="ECO:0000313" key="1">
    <source>
        <dbReference type="EMBL" id="PTB73332.1"/>
    </source>
</evidence>
<evidence type="ECO:0000313" key="2">
    <source>
        <dbReference type="Proteomes" id="UP000240760"/>
    </source>
</evidence>
<sequence>MAVAGPVIAWAGSVGDGVLGPFDDETEVYDDRDPVWELIDEAMDPTRGDEVLEESAWYGSGGRDGNLSLLINDEREAAFPVLAL</sequence>
<gene>
    <name evidence="1" type="ORF">M440DRAFT_7064</name>
</gene>
<protein>
    <submittedName>
        <fullName evidence="1">Uncharacterized protein</fullName>
    </submittedName>
</protein>
<keyword evidence="2" id="KW-1185">Reference proteome</keyword>
<dbReference type="AlphaFoldDB" id="A0A2T4BVK2"/>
<accession>A0A2T4BVK2</accession>
<dbReference type="OrthoDB" id="4746372at2759"/>
<reference evidence="1 2" key="1">
    <citation type="submission" date="2016-07" db="EMBL/GenBank/DDBJ databases">
        <title>Multiple horizontal gene transfer events from other fungi enriched the ability of initially mycotrophic Trichoderma (Ascomycota) to feed on dead plant biomass.</title>
        <authorList>
            <consortium name="DOE Joint Genome Institute"/>
            <person name="Aerts A."/>
            <person name="Atanasova L."/>
            <person name="Chenthamara K."/>
            <person name="Zhang J."/>
            <person name="Grujic M."/>
            <person name="Henrissat B."/>
            <person name="Kuo A."/>
            <person name="Salamov A."/>
            <person name="Lipzen A."/>
            <person name="Labutti K."/>
            <person name="Barry K."/>
            <person name="Miao Y."/>
            <person name="Rahimi M.J."/>
            <person name="Shen Q."/>
            <person name="Grigoriev I.V."/>
            <person name="Kubicek C.P."/>
            <person name="Druzhinina I.S."/>
        </authorList>
    </citation>
    <scope>NUCLEOTIDE SEQUENCE [LARGE SCALE GENOMIC DNA]</scope>
    <source>
        <strain evidence="1 2">ATCC 18648</strain>
    </source>
</reference>
<organism evidence="1 2">
    <name type="scientific">Trichoderma longibrachiatum ATCC 18648</name>
    <dbReference type="NCBI Taxonomy" id="983965"/>
    <lineage>
        <taxon>Eukaryota</taxon>
        <taxon>Fungi</taxon>
        <taxon>Dikarya</taxon>
        <taxon>Ascomycota</taxon>
        <taxon>Pezizomycotina</taxon>
        <taxon>Sordariomycetes</taxon>
        <taxon>Hypocreomycetidae</taxon>
        <taxon>Hypocreales</taxon>
        <taxon>Hypocreaceae</taxon>
        <taxon>Trichoderma</taxon>
    </lineage>
</organism>
<name>A0A2T4BVK2_TRILO</name>
<proteinExistence type="predicted"/>
<dbReference type="Proteomes" id="UP000240760">
    <property type="component" value="Unassembled WGS sequence"/>
</dbReference>